<dbReference type="Gene3D" id="3.30.565.10">
    <property type="entry name" value="Histidine kinase-like ATPase, C-terminal domain"/>
    <property type="match status" value="1"/>
</dbReference>
<evidence type="ECO:0000259" key="5">
    <source>
        <dbReference type="PROSITE" id="PS50109"/>
    </source>
</evidence>
<evidence type="ECO:0000256" key="3">
    <source>
        <dbReference type="ARBA" id="ARBA00022553"/>
    </source>
</evidence>
<sequence>MAKDKNSLKTVNFNFVQKTINIIYFGSIGVILLFLLLLFLITYYQLKKENIHLIEEKKNQIFKIYTNDVFQRIQLLSNSTPFVDYLNSGPFSRSELENEVLSNFSHYISEEITGFQLVDTTFKNILEVGKKSEAYVLLKLCYINGKLDINYGRCLGNIYVYFDKNLMFEKIKKIEPTVLGCKNCTPYLINNGEVIHDLYVIKNNNVAIAFTVKVQSYINTFIWVIAVVFFIMLICFVSYYLNKRYLKKYIYVPLSKLFDFVINNSNRGDFCLEEVEGIANKIDALKAEIILKEKLKKQNELTRLAQVAHDIRSPLIALNSFFTKNLELPEDSRIMLRSALQRMQDIANNLILQHQNIINEDENKNANVLDEELSSQLISSLMDSLISEKRLQYRDNLGVEIQGSFGENAYGLFAKIQPKEFKRVLSNLINNAVESLQSRGSVSVELSSHLERVFLNIIDNGKGIPPEILPKLMNHGATFEKKGGSGFGLYHAKTTVEKWNGNLDITSDVGMGTKVCLSLPRVLEPYWFVSVLEIEKNSTIAVIDDDASIHNIWNERFHNALSNEKSIAIKVIPFSGQYAMNLGVHIEGLSNGKEEIS</sequence>
<dbReference type="InterPro" id="IPR036890">
    <property type="entry name" value="HATPase_C_sf"/>
</dbReference>
<name>A0A369KRS6_9BACT</name>
<dbReference type="PROSITE" id="PS50109">
    <property type="entry name" value="HIS_KIN"/>
    <property type="match status" value="1"/>
</dbReference>
<protein>
    <recommendedName>
        <fullName evidence="2">histidine kinase</fullName>
        <ecNumber evidence="2">2.7.13.3</ecNumber>
    </recommendedName>
</protein>
<keyword evidence="3" id="KW-0597">Phosphoprotein</keyword>
<comment type="catalytic activity">
    <reaction evidence="1">
        <text>ATP + protein L-histidine = ADP + protein N-phospho-L-histidine.</text>
        <dbReference type="EC" id="2.7.13.3"/>
    </reaction>
</comment>
<dbReference type="Proteomes" id="UP000253934">
    <property type="component" value="Unassembled WGS sequence"/>
</dbReference>
<evidence type="ECO:0000256" key="1">
    <source>
        <dbReference type="ARBA" id="ARBA00000085"/>
    </source>
</evidence>
<feature type="transmembrane region" description="Helical" evidence="4">
    <location>
        <begin position="221"/>
        <end position="241"/>
    </location>
</feature>
<dbReference type="EMBL" id="QOVW01000002">
    <property type="protein sequence ID" value="RDB37341.1"/>
    <property type="molecule type" value="Genomic_DNA"/>
</dbReference>
<feature type="domain" description="Histidine kinase" evidence="5">
    <location>
        <begin position="306"/>
        <end position="523"/>
    </location>
</feature>
<keyword evidence="4" id="KW-0472">Membrane</keyword>
<dbReference type="CDD" id="cd00082">
    <property type="entry name" value="HisKA"/>
    <property type="match status" value="1"/>
</dbReference>
<dbReference type="InterPro" id="IPR004358">
    <property type="entry name" value="Sig_transdc_His_kin-like_C"/>
</dbReference>
<dbReference type="AlphaFoldDB" id="A0A369KRS6"/>
<feature type="transmembrane region" description="Helical" evidence="4">
    <location>
        <begin position="21"/>
        <end position="44"/>
    </location>
</feature>
<gene>
    <name evidence="6" type="ORF">DCC88_00675</name>
</gene>
<keyword evidence="6" id="KW-0418">Kinase</keyword>
<keyword evidence="6" id="KW-0808">Transferase</keyword>
<keyword evidence="7" id="KW-1185">Reference proteome</keyword>
<evidence type="ECO:0000313" key="7">
    <source>
        <dbReference type="Proteomes" id="UP000253934"/>
    </source>
</evidence>
<dbReference type="SMART" id="SM00387">
    <property type="entry name" value="HATPase_c"/>
    <property type="match status" value="1"/>
</dbReference>
<dbReference type="EC" id="2.7.13.3" evidence="2"/>
<reference evidence="6" key="1">
    <citation type="submission" date="2018-04" db="EMBL/GenBank/DDBJ databases">
        <title>Draft genome sequence of the Candidatus Spirobacillus cienkowskii, a pathogen of freshwater Daphnia species, reconstructed from hemolymph metagenomic reads.</title>
        <authorList>
            <person name="Bresciani L."/>
            <person name="Lemos L.N."/>
            <person name="Wale N."/>
            <person name="Lin J.Y."/>
            <person name="Fernandes G.R."/>
            <person name="Duffy M.A."/>
            <person name="Rodrigues J.M."/>
        </authorList>
    </citation>
    <scope>NUCLEOTIDE SEQUENCE [LARGE SCALE GENOMIC DNA]</scope>
    <source>
        <strain evidence="6">Binning01</strain>
    </source>
</reference>
<evidence type="ECO:0000313" key="6">
    <source>
        <dbReference type="EMBL" id="RDB37341.1"/>
    </source>
</evidence>
<dbReference type="CDD" id="cd00075">
    <property type="entry name" value="HATPase"/>
    <property type="match status" value="1"/>
</dbReference>
<dbReference type="PANTHER" id="PTHR43547">
    <property type="entry name" value="TWO-COMPONENT HISTIDINE KINASE"/>
    <property type="match status" value="1"/>
</dbReference>
<dbReference type="SUPFAM" id="SSF55874">
    <property type="entry name" value="ATPase domain of HSP90 chaperone/DNA topoisomerase II/histidine kinase"/>
    <property type="match status" value="1"/>
</dbReference>
<dbReference type="PANTHER" id="PTHR43547:SF2">
    <property type="entry name" value="HYBRID SIGNAL TRANSDUCTION HISTIDINE KINASE C"/>
    <property type="match status" value="1"/>
</dbReference>
<dbReference type="Pfam" id="PF02518">
    <property type="entry name" value="HATPase_c"/>
    <property type="match status" value="1"/>
</dbReference>
<accession>A0A369KRS6</accession>
<keyword evidence="4" id="KW-1133">Transmembrane helix</keyword>
<comment type="caution">
    <text evidence="6">The sequence shown here is derived from an EMBL/GenBank/DDBJ whole genome shotgun (WGS) entry which is preliminary data.</text>
</comment>
<dbReference type="PRINTS" id="PR00344">
    <property type="entry name" value="BCTRLSENSOR"/>
</dbReference>
<dbReference type="InterPro" id="IPR005467">
    <property type="entry name" value="His_kinase_dom"/>
</dbReference>
<evidence type="ECO:0000256" key="2">
    <source>
        <dbReference type="ARBA" id="ARBA00012438"/>
    </source>
</evidence>
<dbReference type="InterPro" id="IPR003661">
    <property type="entry name" value="HisK_dim/P_dom"/>
</dbReference>
<organism evidence="6 7">
    <name type="scientific">Spirobacillus cienkowskii</name>
    <dbReference type="NCBI Taxonomy" id="495820"/>
    <lineage>
        <taxon>Bacteria</taxon>
        <taxon>Pseudomonadati</taxon>
        <taxon>Bdellovibrionota</taxon>
        <taxon>Oligoflexia</taxon>
        <taxon>Silvanigrellales</taxon>
        <taxon>Spirobacillus</taxon>
    </lineage>
</organism>
<dbReference type="GO" id="GO:0000155">
    <property type="term" value="F:phosphorelay sensor kinase activity"/>
    <property type="evidence" value="ECO:0007669"/>
    <property type="project" value="InterPro"/>
</dbReference>
<dbReference type="InterPro" id="IPR003594">
    <property type="entry name" value="HATPase_dom"/>
</dbReference>
<keyword evidence="4" id="KW-0812">Transmembrane</keyword>
<proteinExistence type="predicted"/>
<evidence type="ECO:0000256" key="4">
    <source>
        <dbReference type="SAM" id="Phobius"/>
    </source>
</evidence>